<dbReference type="GO" id="GO:0022857">
    <property type="term" value="F:transmembrane transporter activity"/>
    <property type="evidence" value="ECO:0007669"/>
    <property type="project" value="InterPro"/>
</dbReference>
<feature type="region of interest" description="Disordered" evidence="8">
    <location>
        <begin position="1"/>
        <end position="21"/>
    </location>
</feature>
<comment type="subcellular location">
    <subcellularLocation>
        <location evidence="1">Cell membrane</location>
        <topology evidence="1">Multi-pass membrane protein</topology>
    </subcellularLocation>
</comment>
<feature type="domain" description="Major facilitator superfamily (MFS) profile" evidence="10">
    <location>
        <begin position="47"/>
        <end position="541"/>
    </location>
</feature>
<evidence type="ECO:0000256" key="7">
    <source>
        <dbReference type="ARBA" id="ARBA00023136"/>
    </source>
</evidence>
<organism evidence="11 12">
    <name type="scientific">Tectimicrobiota bacterium</name>
    <dbReference type="NCBI Taxonomy" id="2528274"/>
    <lineage>
        <taxon>Bacteria</taxon>
        <taxon>Pseudomonadati</taxon>
        <taxon>Nitrospinota/Tectimicrobiota group</taxon>
        <taxon>Candidatus Tectimicrobiota</taxon>
    </lineage>
</organism>
<sequence>MATKHPAVAKPTTALSQPSTALPAQPMPLPQGAALIAPAHPSYKWWVAGTVMLSAFLVVVNTATVNVTLPPMMTAFGMNLDQAQWVITAYMIASAVLIPTVGWLGNRLGNRNLMLLSLLVFVGSSALCGLAWSGETLILFRVLQGIGGGPITPMVMVFLAAVFPERQRGLAMGLYGMAAAFGPAIGPVLGGYVTEHLSWRMVFYMNILPGLGCIGLVWLVIPNTRETTRHSLDIAGLLTLTVFLVSLLLALTQGQQQGWDTPYIQRLLLIAGIAFVLFVGLEWFQREPLVDIRLYGNVAFTAISLAILLNAMTFWGTGFLQTILVQRLLDYPPALAGYIVLPGSLVLALMMLTAGRLADIVDRRYIVWAGLAVFALGSYAFAFVTLERPIRWIVAMVIWRYAAIPFIFTPLNAASLMLLPPEKVRMGSGLINILQQGFGGAVGLAFMTTVLQRRMLEHAHLLDAQQAFSPLPWQEVLSPVREVAMQNGALGALADTTALAQVSQHLVQQATVAAYQDCFTLLALMALAVMPLVCFLRQRQTRPPGGPQQQGR</sequence>
<feature type="transmembrane region" description="Helical" evidence="9">
    <location>
        <begin position="431"/>
        <end position="451"/>
    </location>
</feature>
<dbReference type="PROSITE" id="PS50850">
    <property type="entry name" value="MFS"/>
    <property type="match status" value="1"/>
</dbReference>
<evidence type="ECO:0000256" key="3">
    <source>
        <dbReference type="ARBA" id="ARBA00022448"/>
    </source>
</evidence>
<evidence type="ECO:0000259" key="10">
    <source>
        <dbReference type="PROSITE" id="PS50850"/>
    </source>
</evidence>
<feature type="transmembrane region" description="Helical" evidence="9">
    <location>
        <begin position="296"/>
        <end position="315"/>
    </location>
</feature>
<comment type="caution">
    <text evidence="11">The sequence shown here is derived from an EMBL/GenBank/DDBJ whole genome shotgun (WGS) entry which is preliminary data.</text>
</comment>
<accession>A0A938B4T4</accession>
<feature type="transmembrane region" description="Helical" evidence="9">
    <location>
        <begin position="138"/>
        <end position="163"/>
    </location>
</feature>
<dbReference type="SUPFAM" id="SSF103473">
    <property type="entry name" value="MFS general substrate transporter"/>
    <property type="match status" value="1"/>
</dbReference>
<dbReference type="GO" id="GO:0005886">
    <property type="term" value="C:plasma membrane"/>
    <property type="evidence" value="ECO:0007669"/>
    <property type="project" value="UniProtKB-SubCell"/>
</dbReference>
<evidence type="ECO:0000256" key="8">
    <source>
        <dbReference type="SAM" id="MobiDB-lite"/>
    </source>
</evidence>
<evidence type="ECO:0000256" key="1">
    <source>
        <dbReference type="ARBA" id="ARBA00004651"/>
    </source>
</evidence>
<evidence type="ECO:0000256" key="9">
    <source>
        <dbReference type="SAM" id="Phobius"/>
    </source>
</evidence>
<feature type="transmembrane region" description="Helical" evidence="9">
    <location>
        <begin position="85"/>
        <end position="106"/>
    </location>
</feature>
<feature type="transmembrane region" description="Helical" evidence="9">
    <location>
        <begin position="232"/>
        <end position="251"/>
    </location>
</feature>
<reference evidence="11" key="1">
    <citation type="submission" date="2019-03" db="EMBL/GenBank/DDBJ databases">
        <title>Lake Tanganyika Metagenome-Assembled Genomes (MAGs).</title>
        <authorList>
            <person name="Tran P."/>
        </authorList>
    </citation>
    <scope>NUCLEOTIDE SEQUENCE</scope>
    <source>
        <strain evidence="11">K_DeepCast_65m_m2_066</strain>
    </source>
</reference>
<name>A0A938B4T4_UNCTE</name>
<feature type="transmembrane region" description="Helical" evidence="9">
    <location>
        <begin position="365"/>
        <end position="386"/>
    </location>
</feature>
<dbReference type="PANTHER" id="PTHR42718">
    <property type="entry name" value="MAJOR FACILITATOR SUPERFAMILY MULTIDRUG TRANSPORTER MFSC"/>
    <property type="match status" value="1"/>
</dbReference>
<keyword evidence="6 9" id="KW-1133">Transmembrane helix</keyword>
<feature type="transmembrane region" description="Helical" evidence="9">
    <location>
        <begin position="513"/>
        <end position="536"/>
    </location>
</feature>
<comment type="similarity">
    <text evidence="2">Belongs to the major facilitator superfamily. EmrB family.</text>
</comment>
<evidence type="ECO:0000313" key="12">
    <source>
        <dbReference type="Proteomes" id="UP000712673"/>
    </source>
</evidence>
<proteinExistence type="inferred from homology"/>
<dbReference type="NCBIfam" id="TIGR00711">
    <property type="entry name" value="efflux_EmrB"/>
    <property type="match status" value="1"/>
</dbReference>
<dbReference type="Pfam" id="PF07690">
    <property type="entry name" value="MFS_1"/>
    <property type="match status" value="1"/>
</dbReference>
<dbReference type="InterPro" id="IPR020846">
    <property type="entry name" value="MFS_dom"/>
</dbReference>
<feature type="transmembrane region" description="Helical" evidence="9">
    <location>
        <begin position="201"/>
        <end position="220"/>
    </location>
</feature>
<keyword evidence="4" id="KW-1003">Cell membrane</keyword>
<dbReference type="EMBL" id="VGLS01000448">
    <property type="protein sequence ID" value="MBM3224970.1"/>
    <property type="molecule type" value="Genomic_DNA"/>
</dbReference>
<feature type="transmembrane region" description="Helical" evidence="9">
    <location>
        <begin position="335"/>
        <end position="353"/>
    </location>
</feature>
<evidence type="ECO:0000313" key="11">
    <source>
        <dbReference type="EMBL" id="MBM3224970.1"/>
    </source>
</evidence>
<keyword evidence="3" id="KW-0813">Transport</keyword>
<feature type="transmembrane region" description="Helical" evidence="9">
    <location>
        <begin position="170"/>
        <end position="189"/>
    </location>
</feature>
<keyword evidence="5 9" id="KW-0812">Transmembrane</keyword>
<evidence type="ECO:0000256" key="2">
    <source>
        <dbReference type="ARBA" id="ARBA00008537"/>
    </source>
</evidence>
<dbReference type="Gene3D" id="1.20.1250.20">
    <property type="entry name" value="MFS general substrate transporter like domains"/>
    <property type="match status" value="2"/>
</dbReference>
<feature type="transmembrane region" description="Helical" evidence="9">
    <location>
        <begin position="263"/>
        <end position="284"/>
    </location>
</feature>
<evidence type="ECO:0000256" key="4">
    <source>
        <dbReference type="ARBA" id="ARBA00022475"/>
    </source>
</evidence>
<gene>
    <name evidence="11" type="ORF">FJZ47_14365</name>
</gene>
<dbReference type="PANTHER" id="PTHR42718:SF9">
    <property type="entry name" value="MAJOR FACILITATOR SUPERFAMILY MULTIDRUG TRANSPORTER MFSC"/>
    <property type="match status" value="1"/>
</dbReference>
<feature type="transmembrane region" description="Helical" evidence="9">
    <location>
        <begin position="113"/>
        <end position="132"/>
    </location>
</feature>
<evidence type="ECO:0000256" key="6">
    <source>
        <dbReference type="ARBA" id="ARBA00022989"/>
    </source>
</evidence>
<keyword evidence="7 9" id="KW-0472">Membrane</keyword>
<dbReference type="InterPro" id="IPR011701">
    <property type="entry name" value="MFS"/>
</dbReference>
<dbReference type="AlphaFoldDB" id="A0A938B4T4"/>
<feature type="transmembrane region" description="Helical" evidence="9">
    <location>
        <begin position="45"/>
        <end position="65"/>
    </location>
</feature>
<protein>
    <submittedName>
        <fullName evidence="11">DHA2 family efflux MFS transporter permease subunit</fullName>
    </submittedName>
</protein>
<evidence type="ECO:0000256" key="5">
    <source>
        <dbReference type="ARBA" id="ARBA00022692"/>
    </source>
</evidence>
<dbReference type="CDD" id="cd17503">
    <property type="entry name" value="MFS_LmrB_MDR_like"/>
    <property type="match status" value="1"/>
</dbReference>
<feature type="transmembrane region" description="Helical" evidence="9">
    <location>
        <begin position="398"/>
        <end position="419"/>
    </location>
</feature>
<dbReference type="PRINTS" id="PR01036">
    <property type="entry name" value="TCRTETB"/>
</dbReference>
<dbReference type="InterPro" id="IPR036259">
    <property type="entry name" value="MFS_trans_sf"/>
</dbReference>
<dbReference type="Proteomes" id="UP000712673">
    <property type="component" value="Unassembled WGS sequence"/>
</dbReference>
<dbReference type="InterPro" id="IPR004638">
    <property type="entry name" value="EmrB-like"/>
</dbReference>